<dbReference type="EMBL" id="GBRH01175995">
    <property type="protein sequence ID" value="JAE21901.1"/>
    <property type="molecule type" value="Transcribed_RNA"/>
</dbReference>
<organism evidence="1">
    <name type="scientific">Arundo donax</name>
    <name type="common">Giant reed</name>
    <name type="synonym">Donax arundinaceus</name>
    <dbReference type="NCBI Taxonomy" id="35708"/>
    <lineage>
        <taxon>Eukaryota</taxon>
        <taxon>Viridiplantae</taxon>
        <taxon>Streptophyta</taxon>
        <taxon>Embryophyta</taxon>
        <taxon>Tracheophyta</taxon>
        <taxon>Spermatophyta</taxon>
        <taxon>Magnoliopsida</taxon>
        <taxon>Liliopsida</taxon>
        <taxon>Poales</taxon>
        <taxon>Poaceae</taxon>
        <taxon>PACMAD clade</taxon>
        <taxon>Arundinoideae</taxon>
        <taxon>Arundineae</taxon>
        <taxon>Arundo</taxon>
    </lineage>
</organism>
<sequence length="78" mass="8783">MKLRSRLLVLHIHGSGLYTITSKISKIKSSTCVNSWLYHQATTSKISILPSDFEQFSCTLLAQPTTSYVLDFVYIKGD</sequence>
<protein>
    <submittedName>
        <fullName evidence="1">Uncharacterized protein</fullName>
    </submittedName>
</protein>
<name>A0A0A9GH70_ARUDO</name>
<proteinExistence type="predicted"/>
<reference evidence="1" key="1">
    <citation type="submission" date="2014-09" db="EMBL/GenBank/DDBJ databases">
        <authorList>
            <person name="Magalhaes I.L.F."/>
            <person name="Oliveira U."/>
            <person name="Santos F.R."/>
            <person name="Vidigal T.H.D.A."/>
            <person name="Brescovit A.D."/>
            <person name="Santos A.J."/>
        </authorList>
    </citation>
    <scope>NUCLEOTIDE SEQUENCE</scope>
    <source>
        <tissue evidence="1">Shoot tissue taken approximately 20 cm above the soil surface</tissue>
    </source>
</reference>
<reference evidence="1" key="2">
    <citation type="journal article" date="2015" name="Data Brief">
        <title>Shoot transcriptome of the giant reed, Arundo donax.</title>
        <authorList>
            <person name="Barrero R.A."/>
            <person name="Guerrero F.D."/>
            <person name="Moolhuijzen P."/>
            <person name="Goolsby J.A."/>
            <person name="Tidwell J."/>
            <person name="Bellgard S.E."/>
            <person name="Bellgard M.I."/>
        </authorList>
    </citation>
    <scope>NUCLEOTIDE SEQUENCE</scope>
    <source>
        <tissue evidence="1">Shoot tissue taken approximately 20 cm above the soil surface</tissue>
    </source>
</reference>
<evidence type="ECO:0000313" key="1">
    <source>
        <dbReference type="EMBL" id="JAE21901.1"/>
    </source>
</evidence>
<dbReference type="AlphaFoldDB" id="A0A0A9GH70"/>
<accession>A0A0A9GH70</accession>